<organism evidence="2">
    <name type="scientific">Neisseria gonorrhoeae</name>
    <dbReference type="NCBI Taxonomy" id="485"/>
    <lineage>
        <taxon>Bacteria</taxon>
        <taxon>Pseudomonadati</taxon>
        <taxon>Pseudomonadota</taxon>
        <taxon>Betaproteobacteria</taxon>
        <taxon>Neisseriales</taxon>
        <taxon>Neisseriaceae</taxon>
        <taxon>Neisseria</taxon>
    </lineage>
</organism>
<reference evidence="2" key="1">
    <citation type="submission" date="2018-06" db="EMBL/GenBank/DDBJ databases">
        <authorList>
            <consortium name="Pathogen Informatics"/>
            <person name="Doyle S."/>
        </authorList>
    </citation>
    <scope>NUCLEOTIDE SEQUENCE [LARGE SCALE GENOMIC DNA]</scope>
    <source>
        <strain evidence="2">NCTC11421</strain>
    </source>
</reference>
<feature type="transmembrane region" description="Helical" evidence="1">
    <location>
        <begin position="25"/>
        <end position="43"/>
    </location>
</feature>
<proteinExistence type="predicted"/>
<protein>
    <submittedName>
        <fullName evidence="2">Cytochrome synthesis protein</fullName>
    </submittedName>
</protein>
<sequence length="136" mass="15270">MTEHYKTLPEHELLIQKSLIRNLNLWDWVFAVLVFAATVFVQTRSGMHMDIYETVMLWASAGIAVFLGWFFKPMRWFVPLSVLLAYAAVGLYGGNIKSAEISCCGISSAANRRSCGSVLLSSSPCSPIFRARFWQA</sequence>
<dbReference type="EMBL" id="UGRI01000001">
    <property type="protein sequence ID" value="SUA24745.1"/>
    <property type="molecule type" value="Genomic_DNA"/>
</dbReference>
<feature type="transmembrane region" description="Helical" evidence="1">
    <location>
        <begin position="55"/>
        <end position="71"/>
    </location>
</feature>
<keyword evidence="1" id="KW-0812">Transmembrane</keyword>
<accession>A0A378W2F3</accession>
<name>A0A378W2F3_NEIGO</name>
<gene>
    <name evidence="2" type="ORF">NCTC11421_02749</name>
</gene>
<evidence type="ECO:0000256" key="1">
    <source>
        <dbReference type="SAM" id="Phobius"/>
    </source>
</evidence>
<keyword evidence="1" id="KW-1133">Transmembrane helix</keyword>
<feature type="transmembrane region" description="Helical" evidence="1">
    <location>
        <begin position="77"/>
        <end position="94"/>
    </location>
</feature>
<evidence type="ECO:0000313" key="2">
    <source>
        <dbReference type="EMBL" id="SUA24745.1"/>
    </source>
</evidence>
<keyword evidence="1" id="KW-0472">Membrane</keyword>
<dbReference type="AlphaFoldDB" id="A0A378W2F3"/>